<evidence type="ECO:0000313" key="2">
    <source>
        <dbReference type="EMBL" id="TDU72998.1"/>
    </source>
</evidence>
<feature type="domain" description="J" evidence="1">
    <location>
        <begin position="4"/>
        <end position="70"/>
    </location>
</feature>
<evidence type="ECO:0000259" key="1">
    <source>
        <dbReference type="PROSITE" id="PS50076"/>
    </source>
</evidence>
<comment type="caution">
    <text evidence="2">The sequence shown here is derived from an EMBL/GenBank/DDBJ whole genome shotgun (WGS) entry which is preliminary data.</text>
</comment>
<dbReference type="InterPro" id="IPR036869">
    <property type="entry name" value="J_dom_sf"/>
</dbReference>
<dbReference type="Proteomes" id="UP000295662">
    <property type="component" value="Unassembled WGS sequence"/>
</dbReference>
<dbReference type="SMART" id="SM00271">
    <property type="entry name" value="DnaJ"/>
    <property type="match status" value="1"/>
</dbReference>
<dbReference type="Gene3D" id="1.10.287.110">
    <property type="entry name" value="DnaJ domain"/>
    <property type="match status" value="1"/>
</dbReference>
<accession>A0A4R7S622</accession>
<gene>
    <name evidence="2" type="ORF">EI77_01464</name>
</gene>
<dbReference type="AlphaFoldDB" id="A0A4R7S622"/>
<evidence type="ECO:0000313" key="3">
    <source>
        <dbReference type="Proteomes" id="UP000295662"/>
    </source>
</evidence>
<protein>
    <recommendedName>
        <fullName evidence="1">J domain-containing protein</fullName>
    </recommendedName>
</protein>
<proteinExistence type="predicted"/>
<dbReference type="InterPro" id="IPR001623">
    <property type="entry name" value="DnaJ_domain"/>
</dbReference>
<dbReference type="SUPFAM" id="SSF46565">
    <property type="entry name" value="Chaperone J-domain"/>
    <property type="match status" value="1"/>
</dbReference>
<dbReference type="RefSeq" id="WP_133794132.1">
    <property type="nucleotide sequence ID" value="NZ_SOCA01000002.1"/>
</dbReference>
<keyword evidence="3" id="KW-1185">Reference proteome</keyword>
<dbReference type="OrthoDB" id="189461at2"/>
<name>A0A4R7S622_9BACT</name>
<dbReference type="CDD" id="cd06257">
    <property type="entry name" value="DnaJ"/>
    <property type="match status" value="1"/>
</dbReference>
<organism evidence="2 3">
    <name type="scientific">Prosthecobacter fusiformis</name>
    <dbReference type="NCBI Taxonomy" id="48464"/>
    <lineage>
        <taxon>Bacteria</taxon>
        <taxon>Pseudomonadati</taxon>
        <taxon>Verrucomicrobiota</taxon>
        <taxon>Verrucomicrobiia</taxon>
        <taxon>Verrucomicrobiales</taxon>
        <taxon>Verrucomicrobiaceae</taxon>
        <taxon>Prosthecobacter</taxon>
    </lineage>
</organism>
<sequence length="189" mass="20746">MSADAFALLGLPPRAALDEETLQSAYLTATRSAHPDQAGGDTHLSAELNAALETLKSPVTRLKHLIEKHSDTPWRAVPLDAALMGIFEKLGPLLQAGAACIKKKQSASTALARALLASEEMRLRESLEELGFRIDELWQQIESKLGIYDTRVTEADSTVWADLQGIQARLAYLSKWRAQVREVLLGLML</sequence>
<dbReference type="PROSITE" id="PS50076">
    <property type="entry name" value="DNAJ_2"/>
    <property type="match status" value="1"/>
</dbReference>
<reference evidence="2 3" key="1">
    <citation type="submission" date="2019-03" db="EMBL/GenBank/DDBJ databases">
        <title>Genomic Encyclopedia of Archaeal and Bacterial Type Strains, Phase II (KMG-II): from individual species to whole genera.</title>
        <authorList>
            <person name="Goeker M."/>
        </authorList>
    </citation>
    <scope>NUCLEOTIDE SEQUENCE [LARGE SCALE GENOMIC DNA]</scope>
    <source>
        <strain evidence="2 3">ATCC 25309</strain>
    </source>
</reference>
<dbReference type="EMBL" id="SOCA01000002">
    <property type="protein sequence ID" value="TDU72998.1"/>
    <property type="molecule type" value="Genomic_DNA"/>
</dbReference>